<protein>
    <submittedName>
        <fullName evidence="1">Uncharacterized protein</fullName>
    </submittedName>
</protein>
<accession>A0ACC2PSQ4</accession>
<evidence type="ECO:0000313" key="2">
    <source>
        <dbReference type="Proteomes" id="UP001239111"/>
    </source>
</evidence>
<keyword evidence="2" id="KW-1185">Reference proteome</keyword>
<proteinExistence type="predicted"/>
<gene>
    <name evidence="1" type="ORF">QAD02_022307</name>
</gene>
<evidence type="ECO:0000313" key="1">
    <source>
        <dbReference type="EMBL" id="KAJ8686513.1"/>
    </source>
</evidence>
<dbReference type="EMBL" id="CM056741">
    <property type="protein sequence ID" value="KAJ8686513.1"/>
    <property type="molecule type" value="Genomic_DNA"/>
</dbReference>
<comment type="caution">
    <text evidence="1">The sequence shown here is derived from an EMBL/GenBank/DDBJ whole genome shotgun (WGS) entry which is preliminary data.</text>
</comment>
<sequence>MHWLVVILVILFGFANNSESIAIGTKSKNELSMMGKHAVGTPVMRVGTHQLSPSNGFAIQSASDGYLISNSSSKSPRQLGLVAYGLKAGLLIAHALLAVVFGMALTAGVCSLAPVCSFSVNAPTGFPGYLPLGQNRKKFEPLISAVKNVNPSASTADDNAQKRDQKNLEKTGIAQFYE</sequence>
<dbReference type="Proteomes" id="UP001239111">
    <property type="component" value="Chromosome 1"/>
</dbReference>
<organism evidence="1 2">
    <name type="scientific">Eretmocerus hayati</name>
    <dbReference type="NCBI Taxonomy" id="131215"/>
    <lineage>
        <taxon>Eukaryota</taxon>
        <taxon>Metazoa</taxon>
        <taxon>Ecdysozoa</taxon>
        <taxon>Arthropoda</taxon>
        <taxon>Hexapoda</taxon>
        <taxon>Insecta</taxon>
        <taxon>Pterygota</taxon>
        <taxon>Neoptera</taxon>
        <taxon>Endopterygota</taxon>
        <taxon>Hymenoptera</taxon>
        <taxon>Apocrita</taxon>
        <taxon>Proctotrupomorpha</taxon>
        <taxon>Chalcidoidea</taxon>
        <taxon>Aphelinidae</taxon>
        <taxon>Aphelininae</taxon>
        <taxon>Eretmocerus</taxon>
    </lineage>
</organism>
<reference evidence="1" key="1">
    <citation type="submission" date="2023-04" db="EMBL/GenBank/DDBJ databases">
        <title>A chromosome-level genome assembly of the parasitoid wasp Eretmocerus hayati.</title>
        <authorList>
            <person name="Zhong Y."/>
            <person name="Liu S."/>
            <person name="Liu Y."/>
        </authorList>
    </citation>
    <scope>NUCLEOTIDE SEQUENCE</scope>
    <source>
        <strain evidence="1">ZJU_SS_LIU_2023</strain>
    </source>
</reference>
<name>A0ACC2PSQ4_9HYME</name>